<organism evidence="9">
    <name type="scientific">Puccinia triticina (isolate 1-1 / race 1 (BBBD))</name>
    <name type="common">Brown leaf rust fungus</name>
    <dbReference type="NCBI Taxonomy" id="630390"/>
    <lineage>
        <taxon>Eukaryota</taxon>
        <taxon>Fungi</taxon>
        <taxon>Dikarya</taxon>
        <taxon>Basidiomycota</taxon>
        <taxon>Pucciniomycotina</taxon>
        <taxon>Pucciniomycetes</taxon>
        <taxon>Pucciniales</taxon>
        <taxon>Pucciniaceae</taxon>
        <taxon>Puccinia</taxon>
    </lineage>
</organism>
<evidence type="ECO:0000256" key="3">
    <source>
        <dbReference type="ARBA" id="ARBA00022796"/>
    </source>
</evidence>
<keyword evidence="1" id="KW-0813">Transport</keyword>
<gene>
    <name evidence="9" type="ORF">PTTG_04636</name>
</gene>
<evidence type="ECO:0000256" key="6">
    <source>
        <dbReference type="ARBA" id="ARBA00023186"/>
    </source>
</evidence>
<evidence type="ECO:0000313" key="9">
    <source>
        <dbReference type="EMBL" id="OAV95453.1"/>
    </source>
</evidence>
<feature type="domain" description="HMA" evidence="8">
    <location>
        <begin position="11"/>
        <end position="76"/>
    </location>
</feature>
<dbReference type="PROSITE" id="PS01047">
    <property type="entry name" value="HMA_1"/>
    <property type="match status" value="1"/>
</dbReference>
<evidence type="ECO:0000256" key="5">
    <source>
        <dbReference type="ARBA" id="ARBA00023065"/>
    </source>
</evidence>
<evidence type="ECO:0000313" key="11">
    <source>
        <dbReference type="Proteomes" id="UP000005240"/>
    </source>
</evidence>
<dbReference type="GO" id="GO:0006825">
    <property type="term" value="P:copper ion transport"/>
    <property type="evidence" value="ECO:0007669"/>
    <property type="project" value="UniProtKB-KW"/>
</dbReference>
<dbReference type="GO" id="GO:0046872">
    <property type="term" value="F:metal ion binding"/>
    <property type="evidence" value="ECO:0007669"/>
    <property type="project" value="UniProtKB-KW"/>
</dbReference>
<dbReference type="InterPro" id="IPR051881">
    <property type="entry name" value="Copper_transport_ATOX1-like"/>
</dbReference>
<evidence type="ECO:0000256" key="2">
    <source>
        <dbReference type="ARBA" id="ARBA00022723"/>
    </source>
</evidence>
<dbReference type="FunFam" id="3.30.70.100:FF:000008">
    <property type="entry name" value="Copper transport protein ATOX1"/>
    <property type="match status" value="1"/>
</dbReference>
<dbReference type="OrthoDB" id="689350at2759"/>
<keyword evidence="4" id="KW-0186">Copper</keyword>
<reference evidence="9" key="2">
    <citation type="submission" date="2016-05" db="EMBL/GenBank/DDBJ databases">
        <title>Comparative analysis highlights variable genome content of wheat rusts and divergence of the mating loci.</title>
        <authorList>
            <person name="Cuomo C.A."/>
            <person name="Bakkeren G."/>
            <person name="Szabo L."/>
            <person name="Khalil H."/>
            <person name="Joly D."/>
            <person name="Goldberg J."/>
            <person name="Young S."/>
            <person name="Zeng Q."/>
            <person name="Fellers J."/>
        </authorList>
    </citation>
    <scope>NUCLEOTIDE SEQUENCE [LARGE SCALE GENOMIC DNA]</scope>
    <source>
        <strain evidence="9">1-1 BBBD Race 1</strain>
    </source>
</reference>
<keyword evidence="5" id="KW-0406">Ion transport</keyword>
<dbReference type="SUPFAM" id="SSF55008">
    <property type="entry name" value="HMA, heavy metal-associated domain"/>
    <property type="match status" value="1"/>
</dbReference>
<evidence type="ECO:0000259" key="8">
    <source>
        <dbReference type="PROSITE" id="PS50846"/>
    </source>
</evidence>
<evidence type="ECO:0000256" key="7">
    <source>
        <dbReference type="ARBA" id="ARBA00038171"/>
    </source>
</evidence>
<dbReference type="Pfam" id="PF00403">
    <property type="entry name" value="HMA"/>
    <property type="match status" value="1"/>
</dbReference>
<dbReference type="InterPro" id="IPR017969">
    <property type="entry name" value="Heavy-metal-associated_CS"/>
</dbReference>
<dbReference type="GO" id="GO:0016531">
    <property type="term" value="F:copper chaperone activity"/>
    <property type="evidence" value="ECO:0007669"/>
    <property type="project" value="TreeGrafter"/>
</dbReference>
<dbReference type="PANTHER" id="PTHR46365">
    <property type="entry name" value="COPPER TRANSPORT PROTEIN ATOX1"/>
    <property type="match status" value="1"/>
</dbReference>
<comment type="similarity">
    <text evidence="7">Belongs to the ATX1 family.</text>
</comment>
<keyword evidence="6" id="KW-0143">Chaperone</keyword>
<reference evidence="10" key="4">
    <citation type="submission" date="2025-05" db="UniProtKB">
        <authorList>
            <consortium name="EnsemblFungi"/>
        </authorList>
    </citation>
    <scope>IDENTIFICATION</scope>
    <source>
        <strain evidence="10">isolate 1-1 / race 1 (BBBD)</strain>
    </source>
</reference>
<reference evidence="9" key="1">
    <citation type="submission" date="2009-11" db="EMBL/GenBank/DDBJ databases">
        <authorList>
            <consortium name="The Broad Institute Genome Sequencing Platform"/>
            <person name="Ward D."/>
            <person name="Feldgarden M."/>
            <person name="Earl A."/>
            <person name="Young S.K."/>
            <person name="Zeng Q."/>
            <person name="Koehrsen M."/>
            <person name="Alvarado L."/>
            <person name="Berlin A."/>
            <person name="Bochicchio J."/>
            <person name="Borenstein D."/>
            <person name="Chapman S.B."/>
            <person name="Chen Z."/>
            <person name="Engels R."/>
            <person name="Freedman E."/>
            <person name="Gellesch M."/>
            <person name="Goldberg J."/>
            <person name="Griggs A."/>
            <person name="Gujja S."/>
            <person name="Heilman E."/>
            <person name="Heiman D."/>
            <person name="Hepburn T."/>
            <person name="Howarth C."/>
            <person name="Jen D."/>
            <person name="Larson L."/>
            <person name="Lewis B."/>
            <person name="Mehta T."/>
            <person name="Park D."/>
            <person name="Pearson M."/>
            <person name="Roberts A."/>
            <person name="Saif S."/>
            <person name="Shea T."/>
            <person name="Shenoy N."/>
            <person name="Sisk P."/>
            <person name="Stolte C."/>
            <person name="Sykes S."/>
            <person name="Thomson T."/>
            <person name="Walk T."/>
            <person name="White J."/>
            <person name="Yandava C."/>
            <person name="Izard J."/>
            <person name="Baranova O.V."/>
            <person name="Blanton J.M."/>
            <person name="Tanner A.C."/>
            <person name="Dewhirst F.E."/>
            <person name="Haas B."/>
            <person name="Nusbaum C."/>
            <person name="Birren B."/>
        </authorList>
    </citation>
    <scope>NUCLEOTIDE SEQUENCE [LARGE SCALE GENOMIC DNA]</scope>
    <source>
        <strain evidence="9">1-1 BBBD Race 1</strain>
    </source>
</reference>
<evidence type="ECO:0000256" key="4">
    <source>
        <dbReference type="ARBA" id="ARBA00023008"/>
    </source>
</evidence>
<reference evidence="10 11" key="3">
    <citation type="journal article" date="2017" name="G3 (Bethesda)">
        <title>Comparative analysis highlights variable genome content of wheat rusts and divergence of the mating loci.</title>
        <authorList>
            <person name="Cuomo C.A."/>
            <person name="Bakkeren G."/>
            <person name="Khalil H.B."/>
            <person name="Panwar V."/>
            <person name="Joly D."/>
            <person name="Linning R."/>
            <person name="Sakthikumar S."/>
            <person name="Song X."/>
            <person name="Adiconis X."/>
            <person name="Fan L."/>
            <person name="Goldberg J.M."/>
            <person name="Levin J.Z."/>
            <person name="Young S."/>
            <person name="Zeng Q."/>
            <person name="Anikster Y."/>
            <person name="Bruce M."/>
            <person name="Wang M."/>
            <person name="Yin C."/>
            <person name="McCallum B."/>
            <person name="Szabo L.J."/>
            <person name="Hulbert S."/>
            <person name="Chen X."/>
            <person name="Fellers J.P."/>
        </authorList>
    </citation>
    <scope>NUCLEOTIDE SEQUENCE</scope>
    <source>
        <strain evidence="11">Isolate 1-1 / race 1 (BBBD)</strain>
        <strain evidence="10">isolate 1-1 / race 1 (BBBD)</strain>
    </source>
</reference>
<dbReference type="EMBL" id="ADAS02000028">
    <property type="protein sequence ID" value="OAV95453.1"/>
    <property type="molecule type" value="Genomic_DNA"/>
</dbReference>
<dbReference type="InterPro" id="IPR006121">
    <property type="entry name" value="HMA_dom"/>
</dbReference>
<accession>A0A180GU07</accession>
<dbReference type="AlphaFoldDB" id="A0A180GU07"/>
<dbReference type="CDD" id="cd00371">
    <property type="entry name" value="HMA"/>
    <property type="match status" value="1"/>
</dbReference>
<proteinExistence type="inferred from homology"/>
<dbReference type="Proteomes" id="UP000005240">
    <property type="component" value="Unassembled WGS sequence"/>
</dbReference>
<keyword evidence="3" id="KW-0187">Copper transport</keyword>
<dbReference type="GO" id="GO:0005829">
    <property type="term" value="C:cytosol"/>
    <property type="evidence" value="ECO:0007669"/>
    <property type="project" value="TreeGrafter"/>
</dbReference>
<dbReference type="InterPro" id="IPR036163">
    <property type="entry name" value="HMA_dom_sf"/>
</dbReference>
<name>A0A180GU07_PUCT1</name>
<dbReference type="Gene3D" id="3.30.70.100">
    <property type="match status" value="1"/>
</dbReference>
<sequence length="188" mass="20056">MSDAATASGPEQQYKFNVAMSCSGCSGAVERALKKQEGVSKIDISLETQTVLVHAHPPATFDIVREKIAKTGKTINSKGLPHEWTGSQHLGDGVENELPAWLNPGTSQADADREHALPNSGVEVTPPADTTSEDNAEGSIDVEMQPPAHAIPFLLLSICSLLIPRFELSLLHSITKVLQSRPLVRGSA</sequence>
<keyword evidence="2" id="KW-0479">Metal-binding</keyword>
<dbReference type="EnsemblFungi" id="PTTG_04636-t43_1">
    <property type="protein sequence ID" value="PTTG_04636-t43_1-p1"/>
    <property type="gene ID" value="PTTG_04636"/>
</dbReference>
<dbReference type="PROSITE" id="PS50846">
    <property type="entry name" value="HMA_2"/>
    <property type="match status" value="1"/>
</dbReference>
<dbReference type="PANTHER" id="PTHR46365:SF1">
    <property type="entry name" value="COPPER TRANSPORT PROTEIN ATOX1"/>
    <property type="match status" value="1"/>
</dbReference>
<evidence type="ECO:0000256" key="1">
    <source>
        <dbReference type="ARBA" id="ARBA00022448"/>
    </source>
</evidence>
<dbReference type="VEuPathDB" id="FungiDB:PTTG_04636"/>
<evidence type="ECO:0000313" key="10">
    <source>
        <dbReference type="EnsemblFungi" id="PTTG_04636-t43_1-p1"/>
    </source>
</evidence>
<protein>
    <submittedName>
        <fullName evidence="10">HMA domain-containing protein</fullName>
    </submittedName>
</protein>
<keyword evidence="11" id="KW-1185">Reference proteome</keyword>